<reference evidence="10 12" key="1">
    <citation type="submission" date="2019-09" db="EMBL/GenBank/DDBJ databases">
        <title>Draft genome sequence assemblies of isolates from the urinary tract.</title>
        <authorList>
            <person name="Mores C.R."/>
            <person name="Putonti C."/>
            <person name="Wolfe A.J."/>
        </authorList>
    </citation>
    <scope>NUCLEOTIDE SEQUENCE [LARGE SCALE GENOMIC DNA]</scope>
    <source>
        <strain evidence="10 12">UMB246</strain>
    </source>
</reference>
<comment type="caution">
    <text evidence="10">The sequence shown here is derived from an EMBL/GenBank/DDBJ whole genome shotgun (WGS) entry which is preliminary data.</text>
</comment>
<dbReference type="PROSITE" id="PS00211">
    <property type="entry name" value="ABC_TRANSPORTER_1"/>
    <property type="match status" value="1"/>
</dbReference>
<evidence type="ECO:0000256" key="1">
    <source>
        <dbReference type="ARBA" id="ARBA00004202"/>
    </source>
</evidence>
<keyword evidence="5" id="KW-0547">Nucleotide-binding</keyword>
<dbReference type="EMBL" id="JBBVUL010000007">
    <property type="protein sequence ID" value="MEL0565259.1"/>
    <property type="molecule type" value="Genomic_DNA"/>
</dbReference>
<evidence type="ECO:0000259" key="9">
    <source>
        <dbReference type="PROSITE" id="PS50893"/>
    </source>
</evidence>
<dbReference type="RefSeq" id="WP_006585178.1">
    <property type="nucleotide sequence ID" value="NZ_CATOUV010000001.1"/>
</dbReference>
<dbReference type="Proteomes" id="UP001385848">
    <property type="component" value="Unassembled WGS sequence"/>
</dbReference>
<evidence type="ECO:0000313" key="12">
    <source>
        <dbReference type="Proteomes" id="UP000327236"/>
    </source>
</evidence>
<dbReference type="InterPro" id="IPR050095">
    <property type="entry name" value="ECF_ABC_transporter_ATP-bd"/>
</dbReference>
<dbReference type="OrthoDB" id="9784332at2"/>
<dbReference type="NCBIfam" id="NF010167">
    <property type="entry name" value="PRK13648.1"/>
    <property type="match status" value="1"/>
</dbReference>
<evidence type="ECO:0000256" key="3">
    <source>
        <dbReference type="ARBA" id="ARBA00022448"/>
    </source>
</evidence>
<accession>A0A5N1ICV8</accession>
<comment type="similarity">
    <text evidence="2">Belongs to the ABC transporter superfamily.</text>
</comment>
<dbReference type="GO" id="GO:0042626">
    <property type="term" value="F:ATPase-coupled transmembrane transporter activity"/>
    <property type="evidence" value="ECO:0007669"/>
    <property type="project" value="TreeGrafter"/>
</dbReference>
<dbReference type="Gene3D" id="3.40.50.300">
    <property type="entry name" value="P-loop containing nucleotide triphosphate hydrolases"/>
    <property type="match status" value="1"/>
</dbReference>
<keyword evidence="6" id="KW-0067">ATP-binding</keyword>
<keyword evidence="13" id="KW-1185">Reference proteome</keyword>
<keyword evidence="3" id="KW-0813">Transport</keyword>
<dbReference type="SUPFAM" id="SSF52540">
    <property type="entry name" value="P-loop containing nucleoside triphosphate hydrolases"/>
    <property type="match status" value="1"/>
</dbReference>
<dbReference type="InterPro" id="IPR003593">
    <property type="entry name" value="AAA+_ATPase"/>
</dbReference>
<sequence length="283" mass="31503">MNKIIEIKNLTFKYPNTESLILDNLSFSVKENSWTTLIGHNGSGKSTIARLLIGLLAAEMDKKDPYFIKIDGMELNEKNIWKIRDKIGIVFQNPDNQFVGSTVEDDVAFGLENKGISRGKMLALVNEALNQVGMAEFNESEPAQLSGGQKQRVAIAGILAVKPKIIILDEATSMLDPEGKKSILNLIKKIKQQYNLTVISITHDLEEVEKSDEVLVLDSGKIVLQDNPDAIFNHAELLQKIGLGLPFGYQLADKLRKKGFLISKNANTQEKLVKEICQLNLKK</sequence>
<evidence type="ECO:0000256" key="7">
    <source>
        <dbReference type="ARBA" id="ARBA00022967"/>
    </source>
</evidence>
<name>A0A5N1ICV8_LACJE</name>
<dbReference type="PROSITE" id="PS50893">
    <property type="entry name" value="ABC_TRANSPORTER_2"/>
    <property type="match status" value="1"/>
</dbReference>
<dbReference type="AlphaFoldDB" id="A0A5N1ICV8"/>
<evidence type="ECO:0000256" key="8">
    <source>
        <dbReference type="ARBA" id="ARBA00023136"/>
    </source>
</evidence>
<evidence type="ECO:0000256" key="2">
    <source>
        <dbReference type="ARBA" id="ARBA00005417"/>
    </source>
</evidence>
<dbReference type="InterPro" id="IPR030947">
    <property type="entry name" value="EcfA_1"/>
</dbReference>
<dbReference type="CDD" id="cd03225">
    <property type="entry name" value="ABC_cobalt_CbiO_domain1"/>
    <property type="match status" value="1"/>
</dbReference>
<gene>
    <name evidence="11" type="ORF">AAC431_04895</name>
    <name evidence="10" type="ORF">F6H94_02540</name>
</gene>
<organism evidence="10 12">
    <name type="scientific">Lactobacillus jensenii</name>
    <dbReference type="NCBI Taxonomy" id="109790"/>
    <lineage>
        <taxon>Bacteria</taxon>
        <taxon>Bacillati</taxon>
        <taxon>Bacillota</taxon>
        <taxon>Bacilli</taxon>
        <taxon>Lactobacillales</taxon>
        <taxon>Lactobacillaceae</taxon>
        <taxon>Lactobacillus</taxon>
    </lineage>
</organism>
<dbReference type="InterPro" id="IPR027417">
    <property type="entry name" value="P-loop_NTPase"/>
</dbReference>
<dbReference type="PANTHER" id="PTHR43553:SF24">
    <property type="entry name" value="ENERGY-COUPLING FACTOR TRANSPORTER ATP-BINDING PROTEIN ECFA1"/>
    <property type="match status" value="1"/>
</dbReference>
<dbReference type="NCBIfam" id="TIGR04520">
    <property type="entry name" value="ECF_ATPase_1"/>
    <property type="match status" value="1"/>
</dbReference>
<comment type="subcellular location">
    <subcellularLocation>
        <location evidence="1">Cell membrane</location>
        <topology evidence="1">Peripheral membrane protein</topology>
    </subcellularLocation>
</comment>
<evidence type="ECO:0000313" key="11">
    <source>
        <dbReference type="EMBL" id="MEL0565259.1"/>
    </source>
</evidence>
<dbReference type="Pfam" id="PF00005">
    <property type="entry name" value="ABC_tran"/>
    <property type="match status" value="1"/>
</dbReference>
<dbReference type="InterPro" id="IPR017871">
    <property type="entry name" value="ABC_transporter-like_CS"/>
</dbReference>
<keyword evidence="7" id="KW-1278">Translocase</keyword>
<feature type="domain" description="ABC transporter" evidence="9">
    <location>
        <begin position="5"/>
        <end position="244"/>
    </location>
</feature>
<keyword evidence="8" id="KW-0472">Membrane</keyword>
<keyword evidence="4" id="KW-1003">Cell membrane</keyword>
<evidence type="ECO:0000256" key="6">
    <source>
        <dbReference type="ARBA" id="ARBA00022840"/>
    </source>
</evidence>
<dbReference type="GO" id="GO:0043190">
    <property type="term" value="C:ATP-binding cassette (ABC) transporter complex"/>
    <property type="evidence" value="ECO:0007669"/>
    <property type="project" value="TreeGrafter"/>
</dbReference>
<dbReference type="EMBL" id="VYWW01000008">
    <property type="protein sequence ID" value="KAA9323453.1"/>
    <property type="molecule type" value="Genomic_DNA"/>
</dbReference>
<evidence type="ECO:0000313" key="10">
    <source>
        <dbReference type="EMBL" id="KAA9323453.1"/>
    </source>
</evidence>
<evidence type="ECO:0000256" key="4">
    <source>
        <dbReference type="ARBA" id="ARBA00022475"/>
    </source>
</evidence>
<proteinExistence type="inferred from homology"/>
<evidence type="ECO:0000256" key="5">
    <source>
        <dbReference type="ARBA" id="ARBA00022741"/>
    </source>
</evidence>
<reference evidence="11 13" key="2">
    <citation type="submission" date="2024-04" db="EMBL/GenBank/DDBJ databases">
        <title>Three lactobacilli isolated from voided urine samples from females with type 2 diabetes.</title>
        <authorList>
            <person name="Kula A."/>
            <person name="Stegman N."/>
            <person name="Putonti C."/>
        </authorList>
    </citation>
    <scope>NUCLEOTIDE SEQUENCE [LARGE SCALE GENOMIC DNA]</scope>
    <source>
        <strain evidence="11 13">1855</strain>
    </source>
</reference>
<dbReference type="Proteomes" id="UP000327236">
    <property type="component" value="Unassembled WGS sequence"/>
</dbReference>
<dbReference type="SMART" id="SM00382">
    <property type="entry name" value="AAA"/>
    <property type="match status" value="1"/>
</dbReference>
<dbReference type="InterPro" id="IPR003439">
    <property type="entry name" value="ABC_transporter-like_ATP-bd"/>
</dbReference>
<dbReference type="FunFam" id="3.40.50.300:FF:000224">
    <property type="entry name" value="Energy-coupling factor transporter ATP-binding protein EcfA"/>
    <property type="match status" value="1"/>
</dbReference>
<dbReference type="GO" id="GO:0005524">
    <property type="term" value="F:ATP binding"/>
    <property type="evidence" value="ECO:0007669"/>
    <property type="project" value="UniProtKB-KW"/>
</dbReference>
<evidence type="ECO:0000313" key="13">
    <source>
        <dbReference type="Proteomes" id="UP001385848"/>
    </source>
</evidence>
<protein>
    <submittedName>
        <fullName evidence="10">Energy-coupling factor transporter ATPase</fullName>
    </submittedName>
</protein>
<dbReference type="InterPro" id="IPR015856">
    <property type="entry name" value="ABC_transpr_CbiO/EcfA_su"/>
</dbReference>
<dbReference type="GO" id="GO:0016887">
    <property type="term" value="F:ATP hydrolysis activity"/>
    <property type="evidence" value="ECO:0007669"/>
    <property type="project" value="InterPro"/>
</dbReference>
<dbReference type="PANTHER" id="PTHR43553">
    <property type="entry name" value="HEAVY METAL TRANSPORTER"/>
    <property type="match status" value="1"/>
</dbReference>